<name>D7FIS2_ECTSI</name>
<proteinExistence type="predicted"/>
<keyword evidence="1" id="KW-0812">Transmembrane</keyword>
<dbReference type="AlphaFoldDB" id="D7FIS2"/>
<dbReference type="Proteomes" id="UP000002630">
    <property type="component" value="Linkage Group LG08"/>
</dbReference>
<protein>
    <submittedName>
        <fullName evidence="2">Uncharacterized protein</fullName>
    </submittedName>
</protein>
<evidence type="ECO:0000313" key="2">
    <source>
        <dbReference type="EMBL" id="CBJ28889.1"/>
    </source>
</evidence>
<evidence type="ECO:0000313" key="3">
    <source>
        <dbReference type="Proteomes" id="UP000002630"/>
    </source>
</evidence>
<feature type="transmembrane region" description="Helical" evidence="1">
    <location>
        <begin position="15"/>
        <end position="36"/>
    </location>
</feature>
<keyword evidence="1" id="KW-0472">Membrane</keyword>
<evidence type="ECO:0000256" key="1">
    <source>
        <dbReference type="SAM" id="Phobius"/>
    </source>
</evidence>
<organism evidence="2 3">
    <name type="scientific">Ectocarpus siliculosus</name>
    <name type="common">Brown alga</name>
    <name type="synonym">Conferva siliculosa</name>
    <dbReference type="NCBI Taxonomy" id="2880"/>
    <lineage>
        <taxon>Eukaryota</taxon>
        <taxon>Sar</taxon>
        <taxon>Stramenopiles</taxon>
        <taxon>Ochrophyta</taxon>
        <taxon>PX clade</taxon>
        <taxon>Phaeophyceae</taxon>
        <taxon>Ectocarpales</taxon>
        <taxon>Ectocarpaceae</taxon>
        <taxon>Ectocarpus</taxon>
    </lineage>
</organism>
<reference evidence="2 3" key="1">
    <citation type="journal article" date="2010" name="Nature">
        <title>The Ectocarpus genome and the independent evolution of multicellularity in brown algae.</title>
        <authorList>
            <person name="Cock J.M."/>
            <person name="Sterck L."/>
            <person name="Rouze P."/>
            <person name="Scornet D."/>
            <person name="Allen A.E."/>
            <person name="Amoutzias G."/>
            <person name="Anthouard V."/>
            <person name="Artiguenave F."/>
            <person name="Aury J.M."/>
            <person name="Badger J.H."/>
            <person name="Beszteri B."/>
            <person name="Billiau K."/>
            <person name="Bonnet E."/>
            <person name="Bothwell J.H."/>
            <person name="Bowler C."/>
            <person name="Boyen C."/>
            <person name="Brownlee C."/>
            <person name="Carrano C.J."/>
            <person name="Charrier B."/>
            <person name="Cho G.Y."/>
            <person name="Coelho S.M."/>
            <person name="Collen J."/>
            <person name="Corre E."/>
            <person name="Da Silva C."/>
            <person name="Delage L."/>
            <person name="Delaroque N."/>
            <person name="Dittami S.M."/>
            <person name="Doulbeau S."/>
            <person name="Elias M."/>
            <person name="Farnham G."/>
            <person name="Gachon C.M."/>
            <person name="Gschloessl B."/>
            <person name="Heesch S."/>
            <person name="Jabbari K."/>
            <person name="Jubin C."/>
            <person name="Kawai H."/>
            <person name="Kimura K."/>
            <person name="Kloareg B."/>
            <person name="Kupper F.C."/>
            <person name="Lang D."/>
            <person name="Le Bail A."/>
            <person name="Leblanc C."/>
            <person name="Lerouge P."/>
            <person name="Lohr M."/>
            <person name="Lopez P.J."/>
            <person name="Martens C."/>
            <person name="Maumus F."/>
            <person name="Michel G."/>
            <person name="Miranda-Saavedra D."/>
            <person name="Morales J."/>
            <person name="Moreau H."/>
            <person name="Motomura T."/>
            <person name="Nagasato C."/>
            <person name="Napoli C.A."/>
            <person name="Nelson D.R."/>
            <person name="Nyvall-Collen P."/>
            <person name="Peters A.F."/>
            <person name="Pommier C."/>
            <person name="Potin P."/>
            <person name="Poulain J."/>
            <person name="Quesneville H."/>
            <person name="Read B."/>
            <person name="Rensing S.A."/>
            <person name="Ritter A."/>
            <person name="Rousvoal S."/>
            <person name="Samanta M."/>
            <person name="Samson G."/>
            <person name="Schroeder D.C."/>
            <person name="Segurens B."/>
            <person name="Strittmatter M."/>
            <person name="Tonon T."/>
            <person name="Tregear J.W."/>
            <person name="Valentin K."/>
            <person name="von Dassow P."/>
            <person name="Yamagishi T."/>
            <person name="Van de Peer Y."/>
            <person name="Wincker P."/>
        </authorList>
    </citation>
    <scope>NUCLEOTIDE SEQUENCE [LARGE SCALE GENOMIC DNA]</scope>
    <source>
        <strain evidence="3">Ec32 / CCAP1310/4</strain>
    </source>
</reference>
<keyword evidence="3" id="KW-1185">Reference proteome</keyword>
<accession>D7FIS2</accession>
<dbReference type="EMBL" id="FN649733">
    <property type="protein sequence ID" value="CBJ28889.1"/>
    <property type="molecule type" value="Genomic_DNA"/>
</dbReference>
<dbReference type="InParanoid" id="D7FIS2"/>
<dbReference type="EMBL" id="FN647892">
    <property type="protein sequence ID" value="CBJ28889.1"/>
    <property type="molecule type" value="Genomic_DNA"/>
</dbReference>
<keyword evidence="1" id="KW-1133">Transmembrane helix</keyword>
<gene>
    <name evidence="2" type="ORF">Esi_0123_0031</name>
</gene>
<sequence>MSDNQPWEPLGMLDFFVLGMVSTFQLVALGVCAHLVKWRKWPPYLTKNVDVVIISTFAGILWTATKAIEVGFVRRRAGDLLAACDFEVGRSRARHSPKARFMNITITLRSLVTP</sequence>